<name>A0AAI9PDI6_PECCC</name>
<dbReference type="PANTHER" id="PTHR34413">
    <property type="entry name" value="PROPHAGE TAIL FIBER ASSEMBLY PROTEIN HOMOLOG TFAE-RELATED-RELATED"/>
    <property type="match status" value="1"/>
</dbReference>
<evidence type="ECO:0000313" key="1">
    <source>
        <dbReference type="EMBL" id="GKX49254.1"/>
    </source>
</evidence>
<dbReference type="InterPro" id="IPR003458">
    <property type="entry name" value="Phage_T4_Gp38_tail_assem"/>
</dbReference>
<evidence type="ECO:0000313" key="3">
    <source>
        <dbReference type="Proteomes" id="UP001058167"/>
    </source>
</evidence>
<dbReference type="Proteomes" id="UP001165145">
    <property type="component" value="Unassembled WGS sequence"/>
</dbReference>
<dbReference type="AlphaFoldDB" id="A0AAI9PDI6"/>
<keyword evidence="3" id="KW-1185">Reference proteome</keyword>
<protein>
    <submittedName>
        <fullName evidence="2">Tail protein</fullName>
    </submittedName>
</protein>
<organism evidence="2 4">
    <name type="scientific">Pectobacterium carotovorum subsp. carotovorum</name>
    <name type="common">Erwinia carotovora subsp. carotovora</name>
    <dbReference type="NCBI Taxonomy" id="555"/>
    <lineage>
        <taxon>Bacteria</taxon>
        <taxon>Pseudomonadati</taxon>
        <taxon>Pseudomonadota</taxon>
        <taxon>Gammaproteobacteria</taxon>
        <taxon>Enterobacterales</taxon>
        <taxon>Pectobacteriaceae</taxon>
        <taxon>Pectobacterium</taxon>
    </lineage>
</organism>
<dbReference type="Proteomes" id="UP001058167">
    <property type="component" value="Unassembled WGS sequence"/>
</dbReference>
<gene>
    <name evidence="2" type="ORF">Pcaca03_08940</name>
    <name evidence="1" type="ORF">SOASR016_40060</name>
</gene>
<reference evidence="2" key="2">
    <citation type="submission" date="2023-02" db="EMBL/GenBank/DDBJ databases">
        <title>Pectobacterium carotovorum subsp. carotovorum NBRC 12380.</title>
        <authorList>
            <person name="Ichikawa N."/>
            <person name="Sato H."/>
            <person name="Tonouchi N."/>
        </authorList>
    </citation>
    <scope>NUCLEOTIDE SEQUENCE</scope>
    <source>
        <strain evidence="2">NBRC 12380</strain>
    </source>
</reference>
<dbReference type="Pfam" id="PF02413">
    <property type="entry name" value="Caudo_TAP"/>
    <property type="match status" value="1"/>
</dbReference>
<dbReference type="InterPro" id="IPR051220">
    <property type="entry name" value="TFA_Chaperone"/>
</dbReference>
<evidence type="ECO:0000313" key="4">
    <source>
        <dbReference type="Proteomes" id="UP001165145"/>
    </source>
</evidence>
<dbReference type="EMBL" id="BRLF01000013">
    <property type="protein sequence ID" value="GKX49254.1"/>
    <property type="molecule type" value="Genomic_DNA"/>
</dbReference>
<reference evidence="1" key="1">
    <citation type="submission" date="2022-06" db="EMBL/GenBank/DDBJ databases">
        <title>Draft genome sequences of Pectobacterium carotovorum subsp. carotovorum str. NBRC12380.</title>
        <authorList>
            <person name="Wakabayashi Y."/>
            <person name="Kojima K."/>
        </authorList>
    </citation>
    <scope>NUCLEOTIDE SEQUENCE</scope>
    <source>
        <strain evidence="1">NBRC 12380</strain>
    </source>
</reference>
<proteinExistence type="predicted"/>
<accession>A0AAI9PDI6</accession>
<comment type="caution">
    <text evidence="2">The sequence shown here is derived from an EMBL/GenBank/DDBJ whole genome shotgun (WGS) entry which is preliminary data.</text>
</comment>
<sequence length="206" mass="23315">MKNYSIEVNSAKINESGFSIQAGWITVYQAHPISREYIGANYEYLPIGVGIPADSYIDVPELPQAGLALKRSTDGKKWEHISDYRGQTVYNKETRFPLKVTDIGALQDNQTLLVPGTEFDKWEDGQWVTDLAAQQQASIVNKKAELSTKLSQANERIQVLSDAVELNLATEEEKNELKAWKTYRLQLSRVDINSLENIWPDMPLVK</sequence>
<dbReference type="GeneID" id="61348525"/>
<dbReference type="PANTHER" id="PTHR34413:SF2">
    <property type="entry name" value="PROPHAGE TAIL FIBER ASSEMBLY PROTEIN HOMOLOG TFAE-RELATED"/>
    <property type="match status" value="1"/>
</dbReference>
<dbReference type="RefSeq" id="WP_010294877.1">
    <property type="nucleotide sequence ID" value="NZ_BRLF01000013.1"/>
</dbReference>
<dbReference type="EMBL" id="BSRL01000001">
    <property type="protein sequence ID" value="GLV68450.1"/>
    <property type="molecule type" value="Genomic_DNA"/>
</dbReference>
<evidence type="ECO:0000313" key="2">
    <source>
        <dbReference type="EMBL" id="GLV68450.1"/>
    </source>
</evidence>